<dbReference type="CDD" id="cd00299">
    <property type="entry name" value="GST_C_family"/>
    <property type="match status" value="1"/>
</dbReference>
<dbReference type="CDD" id="cd00570">
    <property type="entry name" value="GST_N_family"/>
    <property type="match status" value="1"/>
</dbReference>
<dbReference type="PANTHER" id="PTHR44051:SF8">
    <property type="entry name" value="GLUTATHIONE S-TRANSFERASE GSTA"/>
    <property type="match status" value="1"/>
</dbReference>
<dbReference type="Proteomes" id="UP000319148">
    <property type="component" value="Unassembled WGS sequence"/>
</dbReference>
<dbReference type="EMBL" id="VFIY01000010">
    <property type="protein sequence ID" value="TPD59862.1"/>
    <property type="molecule type" value="Genomic_DNA"/>
</dbReference>
<name>A0A501PIL3_9PROT</name>
<dbReference type="GO" id="GO:0016740">
    <property type="term" value="F:transferase activity"/>
    <property type="evidence" value="ECO:0007669"/>
    <property type="project" value="UniProtKB-KW"/>
</dbReference>
<dbReference type="SUPFAM" id="SSF47616">
    <property type="entry name" value="GST C-terminal domain-like"/>
    <property type="match status" value="1"/>
</dbReference>
<dbReference type="Pfam" id="PF00043">
    <property type="entry name" value="GST_C"/>
    <property type="match status" value="1"/>
</dbReference>
<reference evidence="4" key="1">
    <citation type="submission" date="2019-06" db="EMBL/GenBank/DDBJ databases">
        <title>The complete genome of Emcibacter congregatus ZYLT.</title>
        <authorList>
            <person name="Zhao Z."/>
        </authorList>
    </citation>
    <scope>NUCLEOTIDE SEQUENCE [LARGE SCALE GENOMIC DNA]</scope>
    <source>
        <strain evidence="4">MCCC 1A06723</strain>
    </source>
</reference>
<accession>A0A501PIL3</accession>
<dbReference type="SFLD" id="SFLDS00019">
    <property type="entry name" value="Glutathione_Transferase_(cytos"/>
    <property type="match status" value="1"/>
</dbReference>
<dbReference type="InterPro" id="IPR036249">
    <property type="entry name" value="Thioredoxin-like_sf"/>
</dbReference>
<keyword evidence="4" id="KW-1185">Reference proteome</keyword>
<dbReference type="AlphaFoldDB" id="A0A501PIL3"/>
<dbReference type="Gene3D" id="1.20.1050.10">
    <property type="match status" value="1"/>
</dbReference>
<comment type="caution">
    <text evidence="3">The sequence shown here is derived from an EMBL/GenBank/DDBJ whole genome shotgun (WGS) entry which is preliminary data.</text>
</comment>
<sequence length="261" mass="30423">MLDVYHAEPGANTLKVLLALKEKGVDFNSHYVALNKFEQHEEWFKKINPNGQVPVIVHDGKVINESTVINEYVDAVFEGPALRPADEYGKAMMRIWTKWVDEYFCPALSYLAWNWMIKSLVKDLTPEEFEAKLQKIPLKEQQDKWRITATEGYPEERLKEWRRQVETSVTKIDSALREHGKDWILGDQFTLADISVFAMAHPMPMGYQDIMNEEDTPHLMAWYNRMMERDGTNAALTMPNKMREEVKLDDRVDVLSKQGKE</sequence>
<dbReference type="PROSITE" id="PS50404">
    <property type="entry name" value="GST_NTER"/>
    <property type="match status" value="1"/>
</dbReference>
<dbReference type="PANTHER" id="PTHR44051">
    <property type="entry name" value="GLUTATHIONE S-TRANSFERASE-RELATED"/>
    <property type="match status" value="1"/>
</dbReference>
<organism evidence="3 4">
    <name type="scientific">Emcibacter nanhaiensis</name>
    <dbReference type="NCBI Taxonomy" id="1505037"/>
    <lineage>
        <taxon>Bacteria</taxon>
        <taxon>Pseudomonadati</taxon>
        <taxon>Pseudomonadota</taxon>
        <taxon>Alphaproteobacteria</taxon>
        <taxon>Emcibacterales</taxon>
        <taxon>Emcibacteraceae</taxon>
        <taxon>Emcibacter</taxon>
    </lineage>
</organism>
<evidence type="ECO:0000313" key="4">
    <source>
        <dbReference type="Proteomes" id="UP000319148"/>
    </source>
</evidence>
<gene>
    <name evidence="3" type="ORF">FIV46_10300</name>
</gene>
<evidence type="ECO:0000259" key="2">
    <source>
        <dbReference type="PROSITE" id="PS50405"/>
    </source>
</evidence>
<dbReference type="PROSITE" id="PS50405">
    <property type="entry name" value="GST_CTER"/>
    <property type="match status" value="1"/>
</dbReference>
<protein>
    <submittedName>
        <fullName evidence="3">Glutathione S-transferase family protein</fullName>
    </submittedName>
</protein>
<dbReference type="InterPro" id="IPR004045">
    <property type="entry name" value="Glutathione_S-Trfase_N"/>
</dbReference>
<feature type="domain" description="GST C-terminal" evidence="2">
    <location>
        <begin position="86"/>
        <end position="248"/>
    </location>
</feature>
<dbReference type="Pfam" id="PF13409">
    <property type="entry name" value="GST_N_2"/>
    <property type="match status" value="1"/>
</dbReference>
<dbReference type="SUPFAM" id="SSF52833">
    <property type="entry name" value="Thioredoxin-like"/>
    <property type="match status" value="1"/>
</dbReference>
<keyword evidence="3" id="KW-0808">Transferase</keyword>
<dbReference type="InterPro" id="IPR010987">
    <property type="entry name" value="Glutathione-S-Trfase_C-like"/>
</dbReference>
<feature type="domain" description="GST N-terminal" evidence="1">
    <location>
        <begin position="1"/>
        <end position="81"/>
    </location>
</feature>
<dbReference type="SFLD" id="SFLDG00358">
    <property type="entry name" value="Main_(cytGST)"/>
    <property type="match status" value="1"/>
</dbReference>
<dbReference type="InterPro" id="IPR004046">
    <property type="entry name" value="GST_C"/>
</dbReference>
<dbReference type="OrthoDB" id="9782992at2"/>
<dbReference type="Gene3D" id="3.40.30.10">
    <property type="entry name" value="Glutaredoxin"/>
    <property type="match status" value="1"/>
</dbReference>
<evidence type="ECO:0000313" key="3">
    <source>
        <dbReference type="EMBL" id="TPD59862.1"/>
    </source>
</evidence>
<evidence type="ECO:0000259" key="1">
    <source>
        <dbReference type="PROSITE" id="PS50404"/>
    </source>
</evidence>
<dbReference type="RefSeq" id="WP_139940833.1">
    <property type="nucleotide sequence ID" value="NZ_JBHSYP010000006.1"/>
</dbReference>
<proteinExistence type="predicted"/>
<dbReference type="InterPro" id="IPR036282">
    <property type="entry name" value="Glutathione-S-Trfase_C_sf"/>
</dbReference>
<dbReference type="InterPro" id="IPR040079">
    <property type="entry name" value="Glutathione_S-Trfase"/>
</dbReference>